<dbReference type="InterPro" id="IPR005119">
    <property type="entry name" value="LysR_subst-bd"/>
</dbReference>
<dbReference type="PANTHER" id="PTHR30537">
    <property type="entry name" value="HTH-TYPE TRANSCRIPTIONAL REGULATOR"/>
    <property type="match status" value="1"/>
</dbReference>
<feature type="domain" description="HTH lysR-type" evidence="5">
    <location>
        <begin position="1"/>
        <end position="59"/>
    </location>
</feature>
<evidence type="ECO:0000256" key="4">
    <source>
        <dbReference type="ARBA" id="ARBA00023163"/>
    </source>
</evidence>
<dbReference type="STRING" id="1654360.EA58_01640"/>
<reference evidence="6 7" key="1">
    <citation type="submission" date="2014-04" db="EMBL/GenBank/DDBJ databases">
        <title>Draft genome sequence of Photobacterium halotolerans S2753: a solonamide, ngercheumicin and holomycin producer.</title>
        <authorList>
            <person name="Machado H.R."/>
            <person name="Gram L."/>
        </authorList>
    </citation>
    <scope>NUCLEOTIDE SEQUENCE [LARGE SCALE GENOMIC DNA]</scope>
    <source>
        <strain evidence="6 7">S2753</strain>
    </source>
</reference>
<evidence type="ECO:0000256" key="3">
    <source>
        <dbReference type="ARBA" id="ARBA00023125"/>
    </source>
</evidence>
<dbReference type="FunFam" id="1.10.10.10:FF:000001">
    <property type="entry name" value="LysR family transcriptional regulator"/>
    <property type="match status" value="1"/>
</dbReference>
<dbReference type="InterPro" id="IPR036390">
    <property type="entry name" value="WH_DNA-bd_sf"/>
</dbReference>
<dbReference type="AlphaFoldDB" id="A0A066RSL6"/>
<sequence>MAKIDDMALFAQVVKSGGLAAAGRKLGLSPASMTARMNQIEQHYQTRLLNRNTRHIALTEAGQRFYEGCLRVLEEVAMTEAALNEEETALSGTLRITAPSDFGRQYVAPALAAFHAAHPDVSSHLYLTDGRLKLIDEGIDMAIRMGDLPDSNLVARALVKNRRVLCASPVYLEQAGMPAHPGELVNHRCLVMAWGGQEMDEWFFSTETGQMSVKVRPALVSTDGAMVRQWAVDGCGIAMKSWWDVRKDVLEGRLVLMFDDQMIGLTPGDSDAVGIHLVFPGRKFQPRQVQAFSSFLLDWMTVQ</sequence>
<dbReference type="Pfam" id="PF03466">
    <property type="entry name" value="LysR_substrate"/>
    <property type="match status" value="1"/>
</dbReference>
<organism evidence="6 7">
    <name type="scientific">Photobacterium galatheae</name>
    <dbReference type="NCBI Taxonomy" id="1654360"/>
    <lineage>
        <taxon>Bacteria</taxon>
        <taxon>Pseudomonadati</taxon>
        <taxon>Pseudomonadota</taxon>
        <taxon>Gammaproteobacteria</taxon>
        <taxon>Vibrionales</taxon>
        <taxon>Vibrionaceae</taxon>
        <taxon>Photobacterium</taxon>
    </lineage>
</organism>
<evidence type="ECO:0000313" key="7">
    <source>
        <dbReference type="Proteomes" id="UP000027192"/>
    </source>
</evidence>
<keyword evidence="4" id="KW-0804">Transcription</keyword>
<dbReference type="OrthoDB" id="9786526at2"/>
<dbReference type="SUPFAM" id="SSF46785">
    <property type="entry name" value="Winged helix' DNA-binding domain"/>
    <property type="match status" value="1"/>
</dbReference>
<dbReference type="FunFam" id="3.40.190.290:FF:000001">
    <property type="entry name" value="Transcriptional regulator, LysR family"/>
    <property type="match status" value="1"/>
</dbReference>
<dbReference type="Proteomes" id="UP000027192">
    <property type="component" value="Unassembled WGS sequence"/>
</dbReference>
<evidence type="ECO:0000256" key="2">
    <source>
        <dbReference type="ARBA" id="ARBA00023015"/>
    </source>
</evidence>
<keyword evidence="7" id="KW-1185">Reference proteome</keyword>
<dbReference type="Gene3D" id="1.10.10.10">
    <property type="entry name" value="Winged helix-like DNA-binding domain superfamily/Winged helix DNA-binding domain"/>
    <property type="match status" value="1"/>
</dbReference>
<evidence type="ECO:0000313" key="6">
    <source>
        <dbReference type="EMBL" id="KDM93339.1"/>
    </source>
</evidence>
<evidence type="ECO:0000259" key="5">
    <source>
        <dbReference type="PROSITE" id="PS50931"/>
    </source>
</evidence>
<comment type="caution">
    <text evidence="6">The sequence shown here is derived from an EMBL/GenBank/DDBJ whole genome shotgun (WGS) entry which is preliminary data.</text>
</comment>
<dbReference type="InterPro" id="IPR000847">
    <property type="entry name" value="LysR_HTH_N"/>
</dbReference>
<dbReference type="CDD" id="cd08422">
    <property type="entry name" value="PBP2_CrgA_like"/>
    <property type="match status" value="1"/>
</dbReference>
<dbReference type="GO" id="GO:0003677">
    <property type="term" value="F:DNA binding"/>
    <property type="evidence" value="ECO:0007669"/>
    <property type="project" value="UniProtKB-KW"/>
</dbReference>
<dbReference type="Gene3D" id="3.40.190.290">
    <property type="match status" value="1"/>
</dbReference>
<dbReference type="InterPro" id="IPR058163">
    <property type="entry name" value="LysR-type_TF_proteobact-type"/>
</dbReference>
<dbReference type="PROSITE" id="PS50931">
    <property type="entry name" value="HTH_LYSR"/>
    <property type="match status" value="1"/>
</dbReference>
<keyword evidence="3" id="KW-0238">DNA-binding</keyword>
<dbReference type="EMBL" id="JMIB01000003">
    <property type="protein sequence ID" value="KDM93339.1"/>
    <property type="molecule type" value="Genomic_DNA"/>
</dbReference>
<dbReference type="PANTHER" id="PTHR30537:SF5">
    <property type="entry name" value="HTH-TYPE TRANSCRIPTIONAL ACTIVATOR TTDR-RELATED"/>
    <property type="match status" value="1"/>
</dbReference>
<evidence type="ECO:0000256" key="1">
    <source>
        <dbReference type="ARBA" id="ARBA00009437"/>
    </source>
</evidence>
<dbReference type="Pfam" id="PF00126">
    <property type="entry name" value="HTH_1"/>
    <property type="match status" value="1"/>
</dbReference>
<dbReference type="InterPro" id="IPR036388">
    <property type="entry name" value="WH-like_DNA-bd_sf"/>
</dbReference>
<gene>
    <name evidence="6" type="ORF">EA58_01640</name>
</gene>
<accession>A0A066RSL6</accession>
<protein>
    <submittedName>
        <fullName evidence="6">LysR family transcriptional regulator</fullName>
    </submittedName>
</protein>
<keyword evidence="2" id="KW-0805">Transcription regulation</keyword>
<comment type="similarity">
    <text evidence="1">Belongs to the LysR transcriptional regulatory family.</text>
</comment>
<dbReference type="SUPFAM" id="SSF53850">
    <property type="entry name" value="Periplasmic binding protein-like II"/>
    <property type="match status" value="1"/>
</dbReference>
<dbReference type="RefSeq" id="WP_036748108.1">
    <property type="nucleotide sequence ID" value="NZ_JAGSGC010000011.1"/>
</dbReference>
<dbReference type="GO" id="GO:0003700">
    <property type="term" value="F:DNA-binding transcription factor activity"/>
    <property type="evidence" value="ECO:0007669"/>
    <property type="project" value="InterPro"/>
</dbReference>
<name>A0A066RSL6_9GAMM</name>
<proteinExistence type="inferred from homology"/>